<proteinExistence type="predicted"/>
<name>A0A653E8G3_9PSED</name>
<gene>
    <name evidence="1" type="ORF">PMYSY11_3367</name>
</gene>
<dbReference type="RefSeq" id="WP_150548902.1">
    <property type="nucleotide sequence ID" value="NZ_LR215729.2"/>
</dbReference>
<dbReference type="EMBL" id="LR215729">
    <property type="protein sequence ID" value="VEV98411.1"/>
    <property type="molecule type" value="Genomic_DNA"/>
</dbReference>
<sequence>MDATGLGDCHRHDGLPGVAALSILRFGHQDRGERRRMDEPQVDPSLRDRREMGAPALGDYHRHDGLPGAAVLSILRFGHQNRGECRRMDEPQVDPSLRDRREMGAPALGDCHRHDGLPGAAVLSILRFGHQDRGKWRRMDEPQVDPSLGDRREMGPPALGDCHRHDGLPGRAVLSILRFGHKERGERRRMDEPQVDPSLRDRREMDATGLGDCHRHDGLPGVAVLSIPRFGHQYRGECRRMDEPKVDPSLRNRREMAATALGDCHRHDGLPGAAVLSILRFGHQDRGERCNWFFYRA</sequence>
<dbReference type="AlphaFoldDB" id="A0A653E8G3"/>
<evidence type="ECO:0000313" key="1">
    <source>
        <dbReference type="EMBL" id="VEV98411.1"/>
    </source>
</evidence>
<protein>
    <submittedName>
        <fullName evidence="1">Uncharacterized protein</fullName>
    </submittedName>
</protein>
<organism evidence="1">
    <name type="scientific">Pseudomonas marincola</name>
    <dbReference type="NCBI Taxonomy" id="437900"/>
    <lineage>
        <taxon>Bacteria</taxon>
        <taxon>Pseudomonadati</taxon>
        <taxon>Pseudomonadota</taxon>
        <taxon>Gammaproteobacteria</taxon>
        <taxon>Pseudomonadales</taxon>
        <taxon>Pseudomonadaceae</taxon>
        <taxon>Pseudomonas</taxon>
    </lineage>
</organism>
<accession>A0A653E8G3</accession>
<reference evidence="1" key="1">
    <citation type="submission" date="2019-02" db="EMBL/GenBank/DDBJ databases">
        <authorList>
            <consortium name="Genoscope - CEA"/>
            <person name="William W."/>
        </authorList>
    </citation>
    <scope>NUCLEOTIDE SEQUENCE [LARGE SCALE GENOMIC DNA]</scope>
    <source>
        <strain evidence="1">YSy11</strain>
    </source>
</reference>